<dbReference type="Gene3D" id="3.30.450.40">
    <property type="match status" value="1"/>
</dbReference>
<feature type="transmembrane region" description="Helical" evidence="9">
    <location>
        <begin position="337"/>
        <end position="362"/>
    </location>
</feature>
<feature type="transmembrane region" description="Helical" evidence="9">
    <location>
        <begin position="21"/>
        <end position="40"/>
    </location>
</feature>
<feature type="transmembrane region" description="Helical" evidence="9">
    <location>
        <begin position="46"/>
        <end position="66"/>
    </location>
</feature>
<feature type="transmembrane region" description="Helical" evidence="9">
    <location>
        <begin position="174"/>
        <end position="199"/>
    </location>
</feature>
<feature type="region of interest" description="Disordered" evidence="8">
    <location>
        <begin position="765"/>
        <end position="792"/>
    </location>
</feature>
<feature type="compositionally biased region" description="Polar residues" evidence="8">
    <location>
        <begin position="782"/>
        <end position="792"/>
    </location>
</feature>
<keyword evidence="12" id="KW-1185">Reference proteome</keyword>
<evidence type="ECO:0000256" key="7">
    <source>
        <dbReference type="ARBA" id="ARBA00023136"/>
    </source>
</evidence>
<evidence type="ECO:0000256" key="2">
    <source>
        <dbReference type="ARBA" id="ARBA00009773"/>
    </source>
</evidence>
<comment type="subcellular location">
    <subcellularLocation>
        <location evidence="1">Cell membrane</location>
        <topology evidence="1">Multi-pass membrane protein</topology>
    </subcellularLocation>
</comment>
<evidence type="ECO:0000256" key="1">
    <source>
        <dbReference type="ARBA" id="ARBA00004651"/>
    </source>
</evidence>
<evidence type="ECO:0000259" key="10">
    <source>
        <dbReference type="SMART" id="SM00065"/>
    </source>
</evidence>
<keyword evidence="3" id="KW-0813">Transport</keyword>
<dbReference type="InterPro" id="IPR002549">
    <property type="entry name" value="AI-2E-like"/>
</dbReference>
<dbReference type="SUPFAM" id="SSF55781">
    <property type="entry name" value="GAF domain-like"/>
    <property type="match status" value="1"/>
</dbReference>
<dbReference type="Pfam" id="PF01590">
    <property type="entry name" value="GAF"/>
    <property type="match status" value="1"/>
</dbReference>
<proteinExistence type="inferred from homology"/>
<dbReference type="InterPro" id="IPR029016">
    <property type="entry name" value="GAF-like_dom_sf"/>
</dbReference>
<accession>A0ABQ1VMF4</accession>
<evidence type="ECO:0000256" key="6">
    <source>
        <dbReference type="ARBA" id="ARBA00022989"/>
    </source>
</evidence>
<keyword evidence="4" id="KW-1003">Cell membrane</keyword>
<evidence type="ECO:0000256" key="3">
    <source>
        <dbReference type="ARBA" id="ARBA00022448"/>
    </source>
</evidence>
<comment type="caution">
    <text evidence="11">The sequence shown here is derived from an EMBL/GenBank/DDBJ whole genome shotgun (WGS) entry which is preliminary data.</text>
</comment>
<dbReference type="Pfam" id="PF01594">
    <property type="entry name" value="AI-2E_transport"/>
    <property type="match status" value="1"/>
</dbReference>
<dbReference type="InterPro" id="IPR003018">
    <property type="entry name" value="GAF"/>
</dbReference>
<evidence type="ECO:0000256" key="5">
    <source>
        <dbReference type="ARBA" id="ARBA00022692"/>
    </source>
</evidence>
<dbReference type="SUPFAM" id="SSF81665">
    <property type="entry name" value="Calcium ATPase, transmembrane domain M"/>
    <property type="match status" value="1"/>
</dbReference>
<evidence type="ECO:0000256" key="9">
    <source>
        <dbReference type="SAM" id="Phobius"/>
    </source>
</evidence>
<feature type="transmembrane region" description="Helical" evidence="9">
    <location>
        <begin position="272"/>
        <end position="292"/>
    </location>
</feature>
<dbReference type="InterPro" id="IPR023298">
    <property type="entry name" value="ATPase_P-typ_TM_dom_sf"/>
</dbReference>
<evidence type="ECO:0000256" key="4">
    <source>
        <dbReference type="ARBA" id="ARBA00022475"/>
    </source>
</evidence>
<reference evidence="12" key="1">
    <citation type="journal article" date="2019" name="Int. J. Syst. Evol. Microbiol.">
        <title>The Global Catalogue of Microorganisms (GCM) 10K type strain sequencing project: providing services to taxonomists for standard genome sequencing and annotation.</title>
        <authorList>
            <consortium name="The Broad Institute Genomics Platform"/>
            <consortium name="The Broad Institute Genome Sequencing Center for Infectious Disease"/>
            <person name="Wu L."/>
            <person name="Ma J."/>
        </authorList>
    </citation>
    <scope>NUCLEOTIDE SEQUENCE [LARGE SCALE GENOMIC DNA]</scope>
    <source>
        <strain evidence="12">CGMCC 1.15419</strain>
    </source>
</reference>
<feature type="compositionally biased region" description="Low complexity" evidence="8">
    <location>
        <begin position="768"/>
        <end position="780"/>
    </location>
</feature>
<feature type="domain" description="GAF" evidence="10">
    <location>
        <begin position="625"/>
        <end position="776"/>
    </location>
</feature>
<dbReference type="Proteomes" id="UP000640509">
    <property type="component" value="Unassembled WGS sequence"/>
</dbReference>
<dbReference type="SMART" id="SM00065">
    <property type="entry name" value="GAF"/>
    <property type="match status" value="1"/>
</dbReference>
<dbReference type="EMBL" id="BMIV01000013">
    <property type="protein sequence ID" value="GGF75481.1"/>
    <property type="molecule type" value="Genomic_DNA"/>
</dbReference>
<evidence type="ECO:0000256" key="8">
    <source>
        <dbReference type="SAM" id="MobiDB-lite"/>
    </source>
</evidence>
<gene>
    <name evidence="11" type="ORF">GCM10011402_30280</name>
</gene>
<dbReference type="PANTHER" id="PTHR21716:SF53">
    <property type="entry name" value="PERMEASE PERM-RELATED"/>
    <property type="match status" value="1"/>
</dbReference>
<keyword evidence="5 9" id="KW-0812">Transmembrane</keyword>
<feature type="transmembrane region" description="Helical" evidence="9">
    <location>
        <begin position="238"/>
        <end position="266"/>
    </location>
</feature>
<protein>
    <recommendedName>
        <fullName evidence="10">GAF domain-containing protein</fullName>
    </recommendedName>
</protein>
<evidence type="ECO:0000313" key="12">
    <source>
        <dbReference type="Proteomes" id="UP000640509"/>
    </source>
</evidence>
<name>A0ABQ1VMF4_9RHOB</name>
<dbReference type="PANTHER" id="PTHR21716">
    <property type="entry name" value="TRANSMEMBRANE PROTEIN"/>
    <property type="match status" value="1"/>
</dbReference>
<comment type="similarity">
    <text evidence="2">Belongs to the autoinducer-2 exporter (AI-2E) (TC 2.A.86) family.</text>
</comment>
<dbReference type="RefSeq" id="WP_188716108.1">
    <property type="nucleotide sequence ID" value="NZ_BMIV01000013.1"/>
</dbReference>
<evidence type="ECO:0000313" key="11">
    <source>
        <dbReference type="EMBL" id="GGF75481.1"/>
    </source>
</evidence>
<feature type="transmembrane region" description="Helical" evidence="9">
    <location>
        <begin position="73"/>
        <end position="96"/>
    </location>
</feature>
<sequence>MIPPLPPRGSGPLIQSQQGDLLRLAAGLVISAIIVAALYYGQAVLIPLAIAFLISFALGPVVHWLVRRGLSRILAVVLTMVLVLTVLGAVGTLVGIQMRSLSAQLPTYQTTIRSKIEDLGARMKGPGILEGAMQTVDTVQKEVAEVVGGGEENEVPPQRVRVIPEPVSPFETALLWLSPLLAPLATAGIVLVFVVLILLDQGDLRDRLLRLLGGNMFRSTDALEEASRRISKYLLMQLVVNVTYAIPMALGLWLIGVPGFILWGTLAAVMRFIPYVGPILSAVFPLSLAFAVDPGWNMVLMTAGLILVLELVSNNVIEPLLYGTSTGLSVLSLIAAATFWTAIWGPVGLVLSTPLTVCLLVVGRYIPQLSILETLLGSSPALSRHTRIYQRLIANDPDDAIDIAEDAIEETSVTQFYNDEGMEVLCQASIDYINNARAEHRLRIANGMDELLEAIREDHPADLPEGAAPRVACIPGKWEIDRQACEMLVHSLQLDGVPAVSRAYGSTTSRYVAGLELEGVEIVVLSFFSSEPDAAARNLTRRLRARWPRLKIVLGLWGVPLEELDRHGAEMLGADAVVASINEAARRILLLLRNAEDKTVGIVQDPQAVEARNETLKKVPLDDPDLREDLNDLAIRAADVFDVKTAAIIAIGPRQELLIGANRELPGLGIDPQAKVMVLPQDASLASLLLAEARSLIVPDIERDPLLAENAVLRAWSARALAAAPMRQADGVVLGALCLIHDEVRDLEDKERELLETLAAEVAERLTGEAAPPTEGPAEPSLSATVGQQVPE</sequence>
<keyword evidence="7 9" id="KW-0472">Membrane</keyword>
<keyword evidence="6 9" id="KW-1133">Transmembrane helix</keyword>
<organism evidence="11 12">
    <name type="scientific">Paracoccus acridae</name>
    <dbReference type="NCBI Taxonomy" id="1795310"/>
    <lineage>
        <taxon>Bacteria</taxon>
        <taxon>Pseudomonadati</taxon>
        <taxon>Pseudomonadota</taxon>
        <taxon>Alphaproteobacteria</taxon>
        <taxon>Rhodobacterales</taxon>
        <taxon>Paracoccaceae</taxon>
        <taxon>Paracoccus</taxon>
    </lineage>
</organism>